<dbReference type="PROSITE" id="PS52016">
    <property type="entry name" value="TONB_DEPENDENT_REC_3"/>
    <property type="match status" value="1"/>
</dbReference>
<dbReference type="Proteomes" id="UP000680038">
    <property type="component" value="Unassembled WGS sequence"/>
</dbReference>
<dbReference type="FunFam" id="2.170.130.10:FF:000003">
    <property type="entry name" value="SusC/RagA family TonB-linked outer membrane protein"/>
    <property type="match status" value="1"/>
</dbReference>
<dbReference type="InterPro" id="IPR036942">
    <property type="entry name" value="Beta-barrel_TonB_sf"/>
</dbReference>
<dbReference type="Pfam" id="PF07715">
    <property type="entry name" value="Plug"/>
    <property type="match status" value="1"/>
</dbReference>
<comment type="caution">
    <text evidence="10">The sequence shown here is derived from an EMBL/GenBank/DDBJ whole genome shotgun (WGS) entry which is preliminary data.</text>
</comment>
<evidence type="ECO:0000256" key="8">
    <source>
        <dbReference type="PROSITE-ProRule" id="PRU01360"/>
    </source>
</evidence>
<keyword evidence="2 8" id="KW-0813">Transport</keyword>
<gene>
    <name evidence="10" type="ORF">DYBT9275_04212</name>
</gene>
<dbReference type="SUPFAM" id="SSF56935">
    <property type="entry name" value="Porins"/>
    <property type="match status" value="1"/>
</dbReference>
<evidence type="ECO:0000256" key="5">
    <source>
        <dbReference type="ARBA" id="ARBA00022729"/>
    </source>
</evidence>
<proteinExistence type="inferred from homology"/>
<evidence type="ECO:0000256" key="6">
    <source>
        <dbReference type="ARBA" id="ARBA00023136"/>
    </source>
</evidence>
<keyword evidence="10" id="KW-0675">Receptor</keyword>
<dbReference type="GO" id="GO:0044718">
    <property type="term" value="P:siderophore transmembrane transport"/>
    <property type="evidence" value="ECO:0007669"/>
    <property type="project" value="TreeGrafter"/>
</dbReference>
<keyword evidence="6 8" id="KW-0472">Membrane</keyword>
<evidence type="ECO:0000256" key="1">
    <source>
        <dbReference type="ARBA" id="ARBA00004571"/>
    </source>
</evidence>
<evidence type="ECO:0000313" key="11">
    <source>
        <dbReference type="Proteomes" id="UP000680038"/>
    </source>
</evidence>
<dbReference type="PANTHER" id="PTHR30069">
    <property type="entry name" value="TONB-DEPENDENT OUTER MEMBRANE RECEPTOR"/>
    <property type="match status" value="1"/>
</dbReference>
<dbReference type="InterPro" id="IPR023996">
    <property type="entry name" value="TonB-dep_OMP_SusC/RagA"/>
</dbReference>
<dbReference type="SUPFAM" id="SSF49464">
    <property type="entry name" value="Carboxypeptidase regulatory domain-like"/>
    <property type="match status" value="1"/>
</dbReference>
<dbReference type="Gene3D" id="2.40.170.20">
    <property type="entry name" value="TonB-dependent receptor, beta-barrel domain"/>
    <property type="match status" value="1"/>
</dbReference>
<dbReference type="GO" id="GO:0015344">
    <property type="term" value="F:siderophore uptake transmembrane transporter activity"/>
    <property type="evidence" value="ECO:0007669"/>
    <property type="project" value="TreeGrafter"/>
</dbReference>
<protein>
    <submittedName>
        <fullName evidence="10">TonB-dependent receptor P26</fullName>
    </submittedName>
</protein>
<dbReference type="InterPro" id="IPR012910">
    <property type="entry name" value="Plug_dom"/>
</dbReference>
<evidence type="ECO:0000256" key="2">
    <source>
        <dbReference type="ARBA" id="ARBA00022448"/>
    </source>
</evidence>
<evidence type="ECO:0000259" key="9">
    <source>
        <dbReference type="Pfam" id="PF07715"/>
    </source>
</evidence>
<keyword evidence="7 8" id="KW-0998">Cell outer membrane</keyword>
<dbReference type="Gene3D" id="2.170.130.10">
    <property type="entry name" value="TonB-dependent receptor, plug domain"/>
    <property type="match status" value="1"/>
</dbReference>
<dbReference type="EMBL" id="CAJRAF010000002">
    <property type="protein sequence ID" value="CAG5008184.1"/>
    <property type="molecule type" value="Genomic_DNA"/>
</dbReference>
<dbReference type="Gene3D" id="2.60.40.1120">
    <property type="entry name" value="Carboxypeptidase-like, regulatory domain"/>
    <property type="match status" value="1"/>
</dbReference>
<dbReference type="PROSITE" id="PS00018">
    <property type="entry name" value="EF_HAND_1"/>
    <property type="match status" value="1"/>
</dbReference>
<reference evidence="10" key="1">
    <citation type="submission" date="2021-04" db="EMBL/GenBank/DDBJ databases">
        <authorList>
            <person name="Rodrigo-Torres L."/>
            <person name="Arahal R. D."/>
            <person name="Lucena T."/>
        </authorList>
    </citation>
    <scope>NUCLEOTIDE SEQUENCE</scope>
    <source>
        <strain evidence="10">CECT 9275</strain>
    </source>
</reference>
<evidence type="ECO:0000256" key="7">
    <source>
        <dbReference type="ARBA" id="ARBA00023237"/>
    </source>
</evidence>
<comment type="subcellular location">
    <subcellularLocation>
        <location evidence="1 8">Cell outer membrane</location>
        <topology evidence="1 8">Multi-pass membrane protein</topology>
    </subcellularLocation>
</comment>
<dbReference type="InterPro" id="IPR008969">
    <property type="entry name" value="CarboxyPept-like_regulatory"/>
</dbReference>
<dbReference type="InterPro" id="IPR037066">
    <property type="entry name" value="Plug_dom_sf"/>
</dbReference>
<evidence type="ECO:0000313" key="10">
    <source>
        <dbReference type="EMBL" id="CAG5008184.1"/>
    </source>
</evidence>
<keyword evidence="4 8" id="KW-0812">Transmembrane</keyword>
<keyword evidence="3 8" id="KW-1134">Transmembrane beta strand</keyword>
<dbReference type="NCBIfam" id="TIGR04056">
    <property type="entry name" value="OMP_RagA_SusC"/>
    <property type="match status" value="1"/>
</dbReference>
<sequence length="1131" mass="126630">MQKILAFASWVFPISWQVRVRASFLHLMKISFYCCTIILVTAQLLWANVSDAQDIRQSHVTIELKNVSLKEALEKLQSESGYNIFYLSPKIAPYRGISLKRETRTIHKTLELILANTRFDFRQEGKTIILRDRLPPVQEIPVLRPPVSGKVTDENGEPLPGVSVVLKGSTQGTTTNTDGNFQIAITDESSVLIFSFVGYQSQEIIPGNRGMLEVILKADTKALQEVVVVGYGTQKKATITGSISSVEGKTLQQVPALNITNSLAGRLPGLVAVTRSGEPGNDGTTLRIRGSNTLGNNSPLIVIDGIANRTMEGLNPTDIESLTILKDASAAIYGAQAANGVILITTKRGVDGKPKVNVTFNQAWSKPTVIPKTADAATYGQMLNEISLYRDRQPIYTADELQKFRDGSDPLRYPNTDWFKSVFKPSSQQRIANVSVRGGSESIRYFVSAGYKYQDAIYRHSATNYSQADFRVNLDGKLSNYVSLGVDLAGRQEDRNYPSASVGTIFNTLFKSKPTMIAYWPNGLPGPDIERGENPVVLVTDDTGYNKSKSYIMQSNVRLNITNPWIKGLSLTTNVSFDKTFINGKVWQTPWYLYTWDGQTVDAQNQPVLVRGQRGYSEPRLTQNTMNTNRSTLNALLNYEKQIGSAHHINILAGVERMEGDTSTFAAYRRYFITASVDQLYAGGDQEKNNSGSASESARKNYFGRVNYNFHGRYLAEFVFRYDGSYIFPESKRYGFFPGLSLGWQVSEEKFWKEKIKLINYLKVRGSWGKLGNDRITPYQYLSSYGFGTNYVFNEDVENKTLPELRIANPNVTWEVANQSNVGVEGELLNGAFRFSADYFYNFRNNILWYRNASVPTSSGLTLPRENIGEVINQGFEFELGYNQKAGDFEYGISLNGSHQKNRIHFWDETPGVPEYQRSTGHPMNSALYYQAIGIFKDQAAVDNYPHWANARAGDIIFKDVNGDGEINGQDMVRSDKTDLPTFTGGLSLNLRYKAFYADILFQGAAGAARPYFTNSGNFGNFLAEDADGRWTAENPDASKPRTWSTTEEYWAKINNTYWVRNNDYVRLKNVVIGYQVSPLITRKLGLASMRIYASGANLLTIDKLKSFDPETTGFSYPSNKLFNLGIDINF</sequence>
<feature type="domain" description="TonB-dependent receptor plug" evidence="9">
    <location>
        <begin position="236"/>
        <end position="341"/>
    </location>
</feature>
<keyword evidence="11" id="KW-1185">Reference proteome</keyword>
<dbReference type="NCBIfam" id="TIGR04057">
    <property type="entry name" value="SusC_RagA_signa"/>
    <property type="match status" value="1"/>
</dbReference>
<dbReference type="AlphaFoldDB" id="A0A916JEX9"/>
<evidence type="ECO:0000256" key="4">
    <source>
        <dbReference type="ARBA" id="ARBA00022692"/>
    </source>
</evidence>
<dbReference type="InterPro" id="IPR023997">
    <property type="entry name" value="TonB-dep_OMP_SusC/RagA_CS"/>
</dbReference>
<dbReference type="Pfam" id="PF13715">
    <property type="entry name" value="CarbopepD_reg_2"/>
    <property type="match status" value="1"/>
</dbReference>
<dbReference type="RefSeq" id="WP_229252850.1">
    <property type="nucleotide sequence ID" value="NZ_CAJRAF010000002.1"/>
</dbReference>
<dbReference type="InterPro" id="IPR018247">
    <property type="entry name" value="EF_Hand_1_Ca_BS"/>
</dbReference>
<evidence type="ECO:0000256" key="3">
    <source>
        <dbReference type="ARBA" id="ARBA00022452"/>
    </source>
</evidence>
<accession>A0A916JEX9</accession>
<keyword evidence="5" id="KW-0732">Signal</keyword>
<dbReference type="PANTHER" id="PTHR30069:SF29">
    <property type="entry name" value="HEMOGLOBIN AND HEMOGLOBIN-HAPTOGLOBIN-BINDING PROTEIN 1-RELATED"/>
    <property type="match status" value="1"/>
</dbReference>
<dbReference type="InterPro" id="IPR039426">
    <property type="entry name" value="TonB-dep_rcpt-like"/>
</dbReference>
<name>A0A916JEX9_9BACT</name>
<comment type="similarity">
    <text evidence="8">Belongs to the TonB-dependent receptor family.</text>
</comment>
<organism evidence="10 11">
    <name type="scientific">Dyadobacter helix</name>
    <dbReference type="NCBI Taxonomy" id="2822344"/>
    <lineage>
        <taxon>Bacteria</taxon>
        <taxon>Pseudomonadati</taxon>
        <taxon>Bacteroidota</taxon>
        <taxon>Cytophagia</taxon>
        <taxon>Cytophagales</taxon>
        <taxon>Spirosomataceae</taxon>
        <taxon>Dyadobacter</taxon>
    </lineage>
</organism>
<dbReference type="GO" id="GO:0009279">
    <property type="term" value="C:cell outer membrane"/>
    <property type="evidence" value="ECO:0007669"/>
    <property type="project" value="UniProtKB-SubCell"/>
</dbReference>